<accession>A0ABP7YM18</accession>
<keyword evidence="2" id="KW-1185">Reference proteome</keyword>
<dbReference type="EMBL" id="BAABDO010000025">
    <property type="protein sequence ID" value="GAA4138106.1"/>
    <property type="molecule type" value="Genomic_DNA"/>
</dbReference>
<organism evidence="1 2">
    <name type="scientific">Actinomadura keratinilytica</name>
    <dbReference type="NCBI Taxonomy" id="547461"/>
    <lineage>
        <taxon>Bacteria</taxon>
        <taxon>Bacillati</taxon>
        <taxon>Actinomycetota</taxon>
        <taxon>Actinomycetes</taxon>
        <taxon>Streptosporangiales</taxon>
        <taxon>Thermomonosporaceae</taxon>
        <taxon>Actinomadura</taxon>
    </lineage>
</organism>
<name>A0ABP7YM18_9ACTN</name>
<protein>
    <submittedName>
        <fullName evidence="1">Uncharacterized protein</fullName>
    </submittedName>
</protein>
<sequence length="90" mass="10011">MRRSERYWENVSRGAARFGGAVPPLPPSLLNGERRMFERLQKTVPGLSVSHRGARQRLTSLARAGSRGVLPRPARLRGGPEAYVYQAVLL</sequence>
<comment type="caution">
    <text evidence="1">The sequence shown here is derived from an EMBL/GenBank/DDBJ whole genome shotgun (WGS) entry which is preliminary data.</text>
</comment>
<dbReference type="Proteomes" id="UP001500266">
    <property type="component" value="Unassembled WGS sequence"/>
</dbReference>
<evidence type="ECO:0000313" key="1">
    <source>
        <dbReference type="EMBL" id="GAA4138106.1"/>
    </source>
</evidence>
<gene>
    <name evidence="1" type="ORF">GCM10022416_23190</name>
</gene>
<evidence type="ECO:0000313" key="2">
    <source>
        <dbReference type="Proteomes" id="UP001500266"/>
    </source>
</evidence>
<proteinExistence type="predicted"/>
<reference evidence="2" key="1">
    <citation type="journal article" date="2019" name="Int. J. Syst. Evol. Microbiol.">
        <title>The Global Catalogue of Microorganisms (GCM) 10K type strain sequencing project: providing services to taxonomists for standard genome sequencing and annotation.</title>
        <authorList>
            <consortium name="The Broad Institute Genomics Platform"/>
            <consortium name="The Broad Institute Genome Sequencing Center for Infectious Disease"/>
            <person name="Wu L."/>
            <person name="Ma J."/>
        </authorList>
    </citation>
    <scope>NUCLEOTIDE SEQUENCE [LARGE SCALE GENOMIC DNA]</scope>
    <source>
        <strain evidence="2">JCM 17316</strain>
    </source>
</reference>